<evidence type="ECO:0000313" key="9">
    <source>
        <dbReference type="RefSeq" id="XP_014678961.1"/>
    </source>
</evidence>
<dbReference type="InterPro" id="IPR029045">
    <property type="entry name" value="ClpP/crotonase-like_dom_sf"/>
</dbReference>
<evidence type="ECO:0000256" key="5">
    <source>
        <dbReference type="ARBA" id="ARBA00031404"/>
    </source>
</evidence>
<reference evidence="9" key="1">
    <citation type="submission" date="2025-08" db="UniProtKB">
        <authorList>
            <consortium name="RefSeq"/>
        </authorList>
    </citation>
    <scope>IDENTIFICATION</scope>
</reference>
<dbReference type="EC" id="6.4.1.4" evidence="2"/>
<organism evidence="8 9">
    <name type="scientific">Priapulus caudatus</name>
    <name type="common">Priapulid worm</name>
    <dbReference type="NCBI Taxonomy" id="37621"/>
    <lineage>
        <taxon>Eukaryota</taxon>
        <taxon>Metazoa</taxon>
        <taxon>Ecdysozoa</taxon>
        <taxon>Scalidophora</taxon>
        <taxon>Priapulida</taxon>
        <taxon>Priapulimorpha</taxon>
        <taxon>Priapulimorphida</taxon>
        <taxon>Priapulidae</taxon>
        <taxon>Priapulus</taxon>
    </lineage>
</organism>
<evidence type="ECO:0000256" key="2">
    <source>
        <dbReference type="ARBA" id="ARBA00026116"/>
    </source>
</evidence>
<sequence length="584" mass="63876">MVVISQNFLKMRCMAAVLRLGRTKLPGGQLCADISVSLSRSAATSSTLLQEVSAKPTHTTASRSKFRVVDGRVDDVSKPYWETLTKSRLLAKQWRQLVDMCRQGGGERSVKRHTEVNKKLLVRRRLQLLLDDQQSFLELGSIAGVDMDYGDVPSAGMVSGIGRVSNTWVMIVANDATVKGGTVYPITVKKQLRMQEIAKELRLPCIYLIDSGGAFLPLQADIFPETGGQTFYNQAVMNSMDIAQVTMVCGSCTAGAAYVPTMATDTIIVDRIGTIFLAGPPLVRAALGEVVTPEELGGATLHTGVSGCADYFARDEEEGFEMLRDSIACLNRESPAVDNRHWEEPLYASDELAALAPDSKNSPIHVDKVLARILDGSAFHSFKAKYSSELVTGFGHIQGHLVGIVANNGELTEKAAMKGSHFVQLCSQRDVPLLFLQNSSSMSAQHHAKQHQGAILRAHASMMAAVATSNVRKITVTTGSNRGMQSFAVCGRSFSPSFMFVWPQSKVSMMDDSSLQGKLLQDQPELLEEMDAQSSAFYAASRMWNDGVILPQDTRKVVAHCLDIFASQKRLHSEDNMNYPVYRL</sequence>
<dbReference type="InterPro" id="IPR045190">
    <property type="entry name" value="MCCB/AccD1-like"/>
</dbReference>
<dbReference type="RefSeq" id="XP_014678961.1">
    <property type="nucleotide sequence ID" value="XM_014823475.1"/>
</dbReference>
<dbReference type="PROSITE" id="PS50980">
    <property type="entry name" value="COA_CT_NTER"/>
    <property type="match status" value="1"/>
</dbReference>
<proteinExistence type="predicted"/>
<comment type="pathway">
    <text evidence="1">Amino-acid degradation; L-leucine degradation; (S)-3-hydroxy-3-methylglutaryl-CoA from 3-isovaleryl-CoA: step 2/3.</text>
</comment>
<evidence type="ECO:0000256" key="6">
    <source>
        <dbReference type="ARBA" id="ARBA00052347"/>
    </source>
</evidence>
<dbReference type="InterPro" id="IPR034733">
    <property type="entry name" value="AcCoA_carboxyl_beta"/>
</dbReference>
<dbReference type="SUPFAM" id="SSF52096">
    <property type="entry name" value="ClpP/crotonase"/>
    <property type="match status" value="2"/>
</dbReference>
<protein>
    <recommendedName>
        <fullName evidence="2">methylcrotonoyl-CoA carboxylase</fullName>
        <ecNumber evidence="2">6.4.1.4</ecNumber>
    </recommendedName>
    <alternativeName>
        <fullName evidence="5">3-methylcrotonyl-CoA carboxylase 2</fullName>
    </alternativeName>
    <alternativeName>
        <fullName evidence="3">3-methylcrotonyl-CoA carboxylase non-biotin-containing subunit</fullName>
    </alternativeName>
    <alternativeName>
        <fullName evidence="4">3-methylcrotonyl-CoA:carbon dioxide ligase subunit beta</fullName>
    </alternativeName>
</protein>
<dbReference type="PANTHER" id="PTHR22855:SF47">
    <property type="entry name" value="METHYLCROTONOYL-COA CARBOXYLASE"/>
    <property type="match status" value="1"/>
</dbReference>
<gene>
    <name evidence="9" type="primary">LOC106818800</name>
</gene>
<evidence type="ECO:0000256" key="1">
    <source>
        <dbReference type="ARBA" id="ARBA00025711"/>
    </source>
</evidence>
<feature type="domain" description="CoA carboxyltransferase N-terminal" evidence="7">
    <location>
        <begin position="87"/>
        <end position="342"/>
    </location>
</feature>
<evidence type="ECO:0000256" key="4">
    <source>
        <dbReference type="ARBA" id="ARBA00031237"/>
    </source>
</evidence>
<comment type="catalytic activity">
    <reaction evidence="6">
        <text>3-methylbut-2-enoyl-CoA + hydrogencarbonate + ATP = 3-methyl-(2E)-glutaconyl-CoA + ADP + phosphate + H(+)</text>
        <dbReference type="Rhea" id="RHEA:13589"/>
        <dbReference type="ChEBI" id="CHEBI:15378"/>
        <dbReference type="ChEBI" id="CHEBI:17544"/>
        <dbReference type="ChEBI" id="CHEBI:30616"/>
        <dbReference type="ChEBI" id="CHEBI:43474"/>
        <dbReference type="ChEBI" id="CHEBI:57344"/>
        <dbReference type="ChEBI" id="CHEBI:57346"/>
        <dbReference type="ChEBI" id="CHEBI:456216"/>
        <dbReference type="EC" id="6.4.1.4"/>
    </reaction>
</comment>
<evidence type="ECO:0000313" key="8">
    <source>
        <dbReference type="Proteomes" id="UP000695022"/>
    </source>
</evidence>
<name>A0ABM1F3E0_PRICU</name>
<evidence type="ECO:0000256" key="3">
    <source>
        <dbReference type="ARBA" id="ARBA00031109"/>
    </source>
</evidence>
<dbReference type="Pfam" id="PF01039">
    <property type="entry name" value="Carboxyl_trans"/>
    <property type="match status" value="1"/>
</dbReference>
<evidence type="ECO:0000259" key="7">
    <source>
        <dbReference type="PROSITE" id="PS50980"/>
    </source>
</evidence>
<keyword evidence="8" id="KW-1185">Reference proteome</keyword>
<accession>A0ABM1F3E0</accession>
<dbReference type="InterPro" id="IPR011762">
    <property type="entry name" value="COA_CT_N"/>
</dbReference>
<dbReference type="Proteomes" id="UP000695022">
    <property type="component" value="Unplaced"/>
</dbReference>
<dbReference type="GeneID" id="106818800"/>
<dbReference type="Gene3D" id="3.90.226.10">
    <property type="entry name" value="2-enoyl-CoA Hydratase, Chain A, domain 1"/>
    <property type="match status" value="2"/>
</dbReference>
<dbReference type="PANTHER" id="PTHR22855">
    <property type="entry name" value="ACETYL, PROPIONYL, PYRUVATE, AND GLUTACONYL CARBOXYLASE-RELATED"/>
    <property type="match status" value="1"/>
</dbReference>